<accession>X1CR16</accession>
<sequence>HPEGKSVHNPKGPAITELDQLPILVYIRPHLGRPDEFEFFPDHGC</sequence>
<evidence type="ECO:0000313" key="1">
    <source>
        <dbReference type="EMBL" id="GAH10871.1"/>
    </source>
</evidence>
<proteinExistence type="predicted"/>
<reference evidence="1" key="1">
    <citation type="journal article" date="2014" name="Front. Microbiol.">
        <title>High frequency of phylogenetically diverse reductive dehalogenase-homologous genes in deep subseafloor sedimentary metagenomes.</title>
        <authorList>
            <person name="Kawai M."/>
            <person name="Futagami T."/>
            <person name="Toyoda A."/>
            <person name="Takaki Y."/>
            <person name="Nishi S."/>
            <person name="Hori S."/>
            <person name="Arai W."/>
            <person name="Tsubouchi T."/>
            <person name="Morono Y."/>
            <person name="Uchiyama I."/>
            <person name="Ito T."/>
            <person name="Fujiyama A."/>
            <person name="Inagaki F."/>
            <person name="Takami H."/>
        </authorList>
    </citation>
    <scope>NUCLEOTIDE SEQUENCE</scope>
    <source>
        <strain evidence="1">Expedition CK06-06</strain>
    </source>
</reference>
<dbReference type="AlphaFoldDB" id="X1CR16"/>
<protein>
    <submittedName>
        <fullName evidence="1">Uncharacterized protein</fullName>
    </submittedName>
</protein>
<comment type="caution">
    <text evidence="1">The sequence shown here is derived from an EMBL/GenBank/DDBJ whole genome shotgun (WGS) entry which is preliminary data.</text>
</comment>
<organism evidence="1">
    <name type="scientific">marine sediment metagenome</name>
    <dbReference type="NCBI Taxonomy" id="412755"/>
    <lineage>
        <taxon>unclassified sequences</taxon>
        <taxon>metagenomes</taxon>
        <taxon>ecological metagenomes</taxon>
    </lineage>
</organism>
<feature type="non-terminal residue" evidence="1">
    <location>
        <position position="1"/>
    </location>
</feature>
<dbReference type="EMBL" id="BART01037771">
    <property type="protein sequence ID" value="GAH10871.1"/>
    <property type="molecule type" value="Genomic_DNA"/>
</dbReference>
<gene>
    <name evidence="1" type="ORF">S01H4_63022</name>
</gene>
<name>X1CR16_9ZZZZ</name>